<dbReference type="InterPro" id="IPR011527">
    <property type="entry name" value="ABC1_TM_dom"/>
</dbReference>
<feature type="transmembrane region" description="Helical" evidence="7">
    <location>
        <begin position="280"/>
        <end position="309"/>
    </location>
</feature>
<evidence type="ECO:0000256" key="1">
    <source>
        <dbReference type="ARBA" id="ARBA00004141"/>
    </source>
</evidence>
<keyword evidence="11" id="KW-1185">Reference proteome</keyword>
<evidence type="ECO:0000259" key="9">
    <source>
        <dbReference type="PROSITE" id="PS50929"/>
    </source>
</evidence>
<accession>A0ABP0LMY9</accession>
<dbReference type="SMART" id="SM00382">
    <property type="entry name" value="AAA"/>
    <property type="match status" value="1"/>
</dbReference>
<feature type="domain" description="ABC transmembrane type-1" evidence="9">
    <location>
        <begin position="281"/>
        <end position="561"/>
    </location>
</feature>
<proteinExistence type="predicted"/>
<keyword evidence="4" id="KW-0067">ATP-binding</keyword>
<dbReference type="PROSITE" id="PS50929">
    <property type="entry name" value="ABC_TM1F"/>
    <property type="match status" value="1"/>
</dbReference>
<feature type="transmembrane region" description="Helical" evidence="7">
    <location>
        <begin position="390"/>
        <end position="413"/>
    </location>
</feature>
<keyword evidence="3" id="KW-0547">Nucleotide-binding</keyword>
<evidence type="ECO:0000256" key="5">
    <source>
        <dbReference type="ARBA" id="ARBA00022989"/>
    </source>
</evidence>
<feature type="transmembrane region" description="Helical" evidence="7">
    <location>
        <begin position="505"/>
        <end position="526"/>
    </location>
</feature>
<dbReference type="PANTHER" id="PTHR24221:SF620">
    <property type="entry name" value="ABC TRANSMEMBRANE TYPE-1 DOMAIN-CONTAINING PROTEIN"/>
    <property type="match status" value="1"/>
</dbReference>
<dbReference type="Gene3D" id="1.20.1560.10">
    <property type="entry name" value="ABC transporter type 1, transmembrane domain"/>
    <property type="match status" value="1"/>
</dbReference>
<dbReference type="Pfam" id="PF00664">
    <property type="entry name" value="ABC_membrane"/>
    <property type="match status" value="1"/>
</dbReference>
<feature type="transmembrane region" description="Helical" evidence="7">
    <location>
        <begin position="135"/>
        <end position="154"/>
    </location>
</feature>
<gene>
    <name evidence="10" type="ORF">CCMP2556_LOCUS21845</name>
</gene>
<feature type="transmembrane region" description="Helical" evidence="7">
    <location>
        <begin position="110"/>
        <end position="129"/>
    </location>
</feature>
<feature type="transmembrane region" description="Helical" evidence="7">
    <location>
        <begin position="35"/>
        <end position="57"/>
    </location>
</feature>
<dbReference type="InterPro" id="IPR003439">
    <property type="entry name" value="ABC_transporter-like_ATP-bd"/>
</dbReference>
<evidence type="ECO:0000256" key="7">
    <source>
        <dbReference type="SAM" id="Phobius"/>
    </source>
</evidence>
<dbReference type="SUPFAM" id="SSF52540">
    <property type="entry name" value="P-loop containing nucleoside triphosphate hydrolases"/>
    <property type="match status" value="1"/>
</dbReference>
<comment type="caution">
    <text evidence="10">The sequence shown here is derived from an EMBL/GenBank/DDBJ whole genome shotgun (WGS) entry which is preliminary data.</text>
</comment>
<dbReference type="PROSITE" id="PS50893">
    <property type="entry name" value="ABC_TRANSPORTER_2"/>
    <property type="match status" value="1"/>
</dbReference>
<dbReference type="PROSITE" id="PS00211">
    <property type="entry name" value="ABC_TRANSPORTER_1"/>
    <property type="match status" value="1"/>
</dbReference>
<evidence type="ECO:0000256" key="6">
    <source>
        <dbReference type="ARBA" id="ARBA00023136"/>
    </source>
</evidence>
<evidence type="ECO:0000256" key="4">
    <source>
        <dbReference type="ARBA" id="ARBA00022840"/>
    </source>
</evidence>
<dbReference type="PANTHER" id="PTHR24221">
    <property type="entry name" value="ATP-BINDING CASSETTE SUB-FAMILY B"/>
    <property type="match status" value="1"/>
</dbReference>
<evidence type="ECO:0000313" key="11">
    <source>
        <dbReference type="Proteomes" id="UP001642484"/>
    </source>
</evidence>
<dbReference type="InterPro" id="IPR003593">
    <property type="entry name" value="AAA+_ATPase"/>
</dbReference>
<evidence type="ECO:0000256" key="2">
    <source>
        <dbReference type="ARBA" id="ARBA00022692"/>
    </source>
</evidence>
<name>A0ABP0LMY9_9DINO</name>
<keyword evidence="5 7" id="KW-1133">Transmembrane helix</keyword>
<feature type="domain" description="ABC transporter" evidence="8">
    <location>
        <begin position="616"/>
        <end position="855"/>
    </location>
</feature>
<reference evidence="10 11" key="1">
    <citation type="submission" date="2024-02" db="EMBL/GenBank/DDBJ databases">
        <authorList>
            <person name="Chen Y."/>
            <person name="Shah S."/>
            <person name="Dougan E. K."/>
            <person name="Thang M."/>
            <person name="Chan C."/>
        </authorList>
    </citation>
    <scope>NUCLEOTIDE SEQUENCE [LARGE SCALE GENOMIC DNA]</scope>
</reference>
<dbReference type="InterPro" id="IPR039421">
    <property type="entry name" value="Type_1_exporter"/>
</dbReference>
<keyword evidence="2 7" id="KW-0812">Transmembrane</keyword>
<comment type="subcellular location">
    <subcellularLocation>
        <location evidence="1">Membrane</location>
        <topology evidence="1">Multi-pass membrane protein</topology>
    </subcellularLocation>
</comment>
<feature type="transmembrane region" description="Helical" evidence="7">
    <location>
        <begin position="315"/>
        <end position="337"/>
    </location>
</feature>
<sequence>MMRLPSRRRSKVMARLTNLLLEFSIAQGTQNARRIFLVFILLVAWIGLYGDLLGAGLTDKALRPDKDSFLARMGFQISVFVATLLVCETTLILVYGTVVYGGMFLHQKAFVLGFFTSWAIFALLMLARSSESRSWLLYVVPICTAGRLLMIPVIRAERVKFTRMADMARCQNISLETIQKAILETPERVLSQKQRQRLLRLAEQQDLNQQRPFWEEADVSRFLRDAGAELSEHSGAAGTAALLTGVVSRLGGTSAFNNYGIFATFNSGCYYLLTSDPANFLLFSVACFLDGCIGPLQADLISLLTSAIITQNETAAIQQIAFYVGSLLLNLVCYIALVRSYSHILARGTAWVQIQVAEKMLAMSSKYASTYGSGSINATFASDILRLQDLWTGIMWSLLSPLFRVLITIIYAFTVSPQVGVLALSVFPIIFVTVPQGSSSVLAASYSMAAAETIDIFQNGVNCQRMLWQCDRQHYWFLQYLLPMIKDQETKHYEMRKRGGIVQGYVQQLVNMFVAVHIVILAWLAVKGGITVAEFTGFVSLLSSLAAPSISLGSFYRVAVSCAGSVQRIDEFLDQESLPLLKTKVVLGRANGADSPVSHSQPDWERQISPMQYGDLDVSRLSFCYPGRNEFAIHDVSFNIPAGKFVALVGGSGCGKSTLLSLLMTWLCPSEGTISLGEEVSFNPWLGDFHKSARRLRKSISVVFQDKTLLRGSVLDNILISAPTGTTRQDAKWAAELAGCADFITSSLPKGYDTMLGGADGVTLSGGQAQRLCIARALCRKPALLLLDEATSALDAATERHVLQTISSLRSNHPEEFGRLTIISVTHHLHTLEYCNMVVHLKSGGRIDHIEQRQL</sequence>
<evidence type="ECO:0000256" key="3">
    <source>
        <dbReference type="ARBA" id="ARBA00022741"/>
    </source>
</evidence>
<dbReference type="SUPFAM" id="SSF90123">
    <property type="entry name" value="ABC transporter transmembrane region"/>
    <property type="match status" value="1"/>
</dbReference>
<keyword evidence="6 7" id="KW-0472">Membrane</keyword>
<evidence type="ECO:0000259" key="8">
    <source>
        <dbReference type="PROSITE" id="PS50893"/>
    </source>
</evidence>
<dbReference type="EMBL" id="CAXAMN010013336">
    <property type="protein sequence ID" value="CAK9040573.1"/>
    <property type="molecule type" value="Genomic_DNA"/>
</dbReference>
<dbReference type="Proteomes" id="UP001642484">
    <property type="component" value="Unassembled WGS sequence"/>
</dbReference>
<dbReference type="InterPro" id="IPR027417">
    <property type="entry name" value="P-loop_NTPase"/>
</dbReference>
<evidence type="ECO:0000313" key="10">
    <source>
        <dbReference type="EMBL" id="CAK9040573.1"/>
    </source>
</evidence>
<feature type="transmembrane region" description="Helical" evidence="7">
    <location>
        <begin position="77"/>
        <end position="98"/>
    </location>
</feature>
<protein>
    <submittedName>
        <fullName evidence="10">Uncharacterized protein</fullName>
    </submittedName>
</protein>
<dbReference type="InterPro" id="IPR017871">
    <property type="entry name" value="ABC_transporter-like_CS"/>
</dbReference>
<feature type="transmembrane region" description="Helical" evidence="7">
    <location>
        <begin position="419"/>
        <end position="438"/>
    </location>
</feature>
<dbReference type="InterPro" id="IPR036640">
    <property type="entry name" value="ABC1_TM_sf"/>
</dbReference>
<dbReference type="Pfam" id="PF00005">
    <property type="entry name" value="ABC_tran"/>
    <property type="match status" value="1"/>
</dbReference>
<dbReference type="Gene3D" id="3.40.50.300">
    <property type="entry name" value="P-loop containing nucleotide triphosphate hydrolases"/>
    <property type="match status" value="1"/>
</dbReference>
<organism evidence="10 11">
    <name type="scientific">Durusdinium trenchii</name>
    <dbReference type="NCBI Taxonomy" id="1381693"/>
    <lineage>
        <taxon>Eukaryota</taxon>
        <taxon>Sar</taxon>
        <taxon>Alveolata</taxon>
        <taxon>Dinophyceae</taxon>
        <taxon>Suessiales</taxon>
        <taxon>Symbiodiniaceae</taxon>
        <taxon>Durusdinium</taxon>
    </lineage>
</organism>